<dbReference type="AlphaFoldDB" id="A0A380JS53"/>
<dbReference type="Pfam" id="PF09254">
    <property type="entry name" value="FokI_cleav_dom"/>
    <property type="match status" value="1"/>
</dbReference>
<evidence type="ECO:0000259" key="2">
    <source>
        <dbReference type="Pfam" id="PF02980"/>
    </source>
</evidence>
<sequence>MKIRTYGWVQNPSSFASLKKVVQIFDNQSEHYQKLLDSLIDTIFFEEPRESLRNKLINGVQSFSYLELVGTSKDKNNKSPRKRSDAMADSLIQISIVPQQAKNTGKTWTDNWTSDGFLRWAVSLNFVSVDRETDMFSITSKGLHFSRAIINSEEETAILRKALLSYPPATQILSLLADSGTYCTKYYLGEQLGFRGEKGFTSYNEDIMFDWLGSATKSEKKLIKADIEGTSDKYARGICNWLKNVGLVDSQTIKRTFTNGEKDGFQGYKINGRGLHALRQAQGDSKHSKLEKFVMWEFFATHGNNREYVRTRRAYIVKFLQETNSLAILLDKLRAKGFYDELEIILSDIQGLNYFGLRIDISSNRVSLKDKINDFSIPELEITQELKDEQAEKRKAKFLKETNLPMKYIELLDIAYDGKRNRDFEIVTMELFRNVYRLHSKLLGGGRKPDGLLYQDRFGVIVDTKAYGKGYSKSINQADEMIRYIEDNKRRDENRNPIKWWEAFPDTIPQEEFYFMWVSSKFIGKFQEQLDYTSNETQIKGAALNVEQLLLGADLVLKGQLHISDLPSYFQNKEIEFIKA</sequence>
<dbReference type="InterPro" id="IPR031655">
    <property type="entry name" value="FokI_D3"/>
</dbReference>
<accession>A0A380JS53</accession>
<dbReference type="GO" id="GO:0009036">
    <property type="term" value="F:type II site-specific deoxyribonuclease activity"/>
    <property type="evidence" value="ECO:0007669"/>
    <property type="project" value="UniProtKB-EC"/>
</dbReference>
<dbReference type="EC" id="3.1.21.4" evidence="6"/>
<dbReference type="CDD" id="cd22327">
    <property type="entry name" value="FokI_nuclease-like"/>
    <property type="match status" value="1"/>
</dbReference>
<evidence type="ECO:0000259" key="5">
    <source>
        <dbReference type="Pfam" id="PF16902"/>
    </source>
</evidence>
<keyword evidence="6" id="KW-0255">Endonuclease</keyword>
<dbReference type="SUPFAM" id="SSF52980">
    <property type="entry name" value="Restriction endonuclease-like"/>
    <property type="match status" value="1"/>
</dbReference>
<dbReference type="InterPro" id="IPR015334">
    <property type="entry name" value="FokI_cleavage_dom"/>
</dbReference>
<keyword evidence="1 6" id="KW-0378">Hydrolase</keyword>
<evidence type="ECO:0000259" key="4">
    <source>
        <dbReference type="Pfam" id="PF09254"/>
    </source>
</evidence>
<dbReference type="Proteomes" id="UP000254461">
    <property type="component" value="Unassembled WGS sequence"/>
</dbReference>
<feature type="domain" description="FokI recognition" evidence="3">
    <location>
        <begin position="4"/>
        <end position="148"/>
    </location>
</feature>
<proteinExistence type="predicted"/>
<dbReference type="RefSeq" id="WP_037581612.1">
    <property type="nucleotide sequence ID" value="NZ_UHFF01000002.1"/>
</dbReference>
<keyword evidence="6" id="KW-0540">Nuclease</keyword>
<dbReference type="Pfam" id="PF02980">
    <property type="entry name" value="FokI_dom_2"/>
    <property type="match status" value="1"/>
</dbReference>
<dbReference type="Pfam" id="PF02981">
    <property type="entry name" value="FokI_D1"/>
    <property type="match status" value="1"/>
</dbReference>
<dbReference type="Pfam" id="PF16902">
    <property type="entry name" value="FokI_D3"/>
    <property type="match status" value="1"/>
</dbReference>
<dbReference type="SUPFAM" id="SSF46785">
    <property type="entry name" value="Winged helix' DNA-binding domain"/>
    <property type="match status" value="3"/>
</dbReference>
<dbReference type="EMBL" id="UHFF01000002">
    <property type="protein sequence ID" value="SUN47357.1"/>
    <property type="molecule type" value="Genomic_DNA"/>
</dbReference>
<dbReference type="InterPro" id="IPR036388">
    <property type="entry name" value="WH-like_DNA-bd_sf"/>
</dbReference>
<dbReference type="GO" id="GO:0009307">
    <property type="term" value="P:DNA restriction-modification system"/>
    <property type="evidence" value="ECO:0007669"/>
    <property type="project" value="InterPro"/>
</dbReference>
<reference evidence="6 7" key="1">
    <citation type="submission" date="2018-06" db="EMBL/GenBank/DDBJ databases">
        <authorList>
            <consortium name="Pathogen Informatics"/>
            <person name="Doyle S."/>
        </authorList>
    </citation>
    <scope>NUCLEOTIDE SEQUENCE [LARGE SCALE GENOMIC DNA]</scope>
    <source>
        <strain evidence="6 7">NCTC12092</strain>
    </source>
</reference>
<dbReference type="GO" id="GO:0003677">
    <property type="term" value="F:DNA binding"/>
    <property type="evidence" value="ECO:0007669"/>
    <property type="project" value="InterPro"/>
</dbReference>
<dbReference type="InterPro" id="IPR036390">
    <property type="entry name" value="WH_DNA-bd_sf"/>
</dbReference>
<dbReference type="Gene3D" id="3.90.241.10">
    <property type="entry name" value="Foki Restriction Endonuclease, Chain A, domain 1"/>
    <property type="match status" value="1"/>
</dbReference>
<feature type="domain" description="FokI cleavage" evidence="4">
    <location>
        <begin position="399"/>
        <end position="560"/>
    </location>
</feature>
<protein>
    <submittedName>
        <fullName evidence="6">Type II restriction endonuclease</fullName>
        <ecNumber evidence="6">3.1.21.4</ecNumber>
    </submittedName>
</protein>
<evidence type="ECO:0000259" key="3">
    <source>
        <dbReference type="Pfam" id="PF02981"/>
    </source>
</evidence>
<feature type="domain" description="FokI recognition" evidence="2">
    <location>
        <begin position="155"/>
        <end position="285"/>
    </location>
</feature>
<evidence type="ECO:0000313" key="7">
    <source>
        <dbReference type="Proteomes" id="UP000254461"/>
    </source>
</evidence>
<evidence type="ECO:0000313" key="6">
    <source>
        <dbReference type="EMBL" id="SUN47357.1"/>
    </source>
</evidence>
<organism evidence="6 7">
    <name type="scientific">Streptococcus equi subsp. equi</name>
    <dbReference type="NCBI Taxonomy" id="148942"/>
    <lineage>
        <taxon>Bacteria</taxon>
        <taxon>Bacillati</taxon>
        <taxon>Bacillota</taxon>
        <taxon>Bacilli</taxon>
        <taxon>Lactobacillales</taxon>
        <taxon>Streptococcaceae</taxon>
        <taxon>Streptococcus</taxon>
    </lineage>
</organism>
<dbReference type="InterPro" id="IPR004234">
    <property type="entry name" value="FokI_D1"/>
</dbReference>
<dbReference type="InterPro" id="IPR004233">
    <property type="entry name" value="FokI_D2"/>
</dbReference>
<dbReference type="CDD" id="cd00941">
    <property type="entry name" value="FokI_N"/>
    <property type="match status" value="1"/>
</dbReference>
<dbReference type="InterPro" id="IPR044945">
    <property type="entry name" value="FokI_dom_1_2"/>
</dbReference>
<name>A0A380JS53_9STRE</name>
<evidence type="ECO:0000256" key="1">
    <source>
        <dbReference type="ARBA" id="ARBA00022801"/>
    </source>
</evidence>
<dbReference type="InterPro" id="IPR011335">
    <property type="entry name" value="Restrct_endonuc-II-like"/>
</dbReference>
<dbReference type="Gene3D" id="3.40.91.30">
    <property type="match status" value="1"/>
</dbReference>
<dbReference type="Gene3D" id="1.10.10.10">
    <property type="entry name" value="Winged helix-like DNA-binding domain superfamily/Winged helix DNA-binding domain"/>
    <property type="match status" value="1"/>
</dbReference>
<feature type="domain" description="FokI D3" evidence="5">
    <location>
        <begin position="299"/>
        <end position="363"/>
    </location>
</feature>
<gene>
    <name evidence="6" type="primary">fokIR</name>
    <name evidence="6" type="ORF">NCTC12092_01403</name>
</gene>